<sequence>WHSPSDKALRVARWLPFHTWGRMGAVGYKGDDPSYVNYNKEDDFERSSSLHGDVFDPPKLKYFGPLIVDALEP</sequence>
<feature type="non-terminal residue" evidence="1">
    <location>
        <position position="1"/>
    </location>
</feature>
<reference evidence="1" key="1">
    <citation type="journal article" date="2015" name="Nature">
        <title>Complex archaea that bridge the gap between prokaryotes and eukaryotes.</title>
        <authorList>
            <person name="Spang A."/>
            <person name="Saw J.H."/>
            <person name="Jorgensen S.L."/>
            <person name="Zaremba-Niedzwiedzka K."/>
            <person name="Martijn J."/>
            <person name="Lind A.E."/>
            <person name="van Eijk R."/>
            <person name="Schleper C."/>
            <person name="Guy L."/>
            <person name="Ettema T.J."/>
        </authorList>
    </citation>
    <scope>NUCLEOTIDE SEQUENCE</scope>
</reference>
<dbReference type="AlphaFoldDB" id="A0A0F9GZD1"/>
<accession>A0A0F9GZD1</accession>
<gene>
    <name evidence="1" type="ORF">LCGC14_1848480</name>
</gene>
<dbReference type="EMBL" id="LAZR01018536">
    <property type="protein sequence ID" value="KKL96041.1"/>
    <property type="molecule type" value="Genomic_DNA"/>
</dbReference>
<protein>
    <submittedName>
        <fullName evidence="1">Uncharacterized protein</fullName>
    </submittedName>
</protein>
<organism evidence="1">
    <name type="scientific">marine sediment metagenome</name>
    <dbReference type="NCBI Taxonomy" id="412755"/>
    <lineage>
        <taxon>unclassified sequences</taxon>
        <taxon>metagenomes</taxon>
        <taxon>ecological metagenomes</taxon>
    </lineage>
</organism>
<name>A0A0F9GZD1_9ZZZZ</name>
<evidence type="ECO:0000313" key="1">
    <source>
        <dbReference type="EMBL" id="KKL96041.1"/>
    </source>
</evidence>
<proteinExistence type="predicted"/>
<comment type="caution">
    <text evidence="1">The sequence shown here is derived from an EMBL/GenBank/DDBJ whole genome shotgun (WGS) entry which is preliminary data.</text>
</comment>